<evidence type="ECO:0000313" key="3">
    <source>
        <dbReference type="Proteomes" id="UP001152747"/>
    </source>
</evidence>
<dbReference type="AlphaFoldDB" id="A0A9P1J4D3"/>
<dbReference type="EMBL" id="CANHGI010000006">
    <property type="protein sequence ID" value="CAI5456708.1"/>
    <property type="molecule type" value="Genomic_DNA"/>
</dbReference>
<evidence type="ECO:0000256" key="1">
    <source>
        <dbReference type="SAM" id="SignalP"/>
    </source>
</evidence>
<organism evidence="2 3">
    <name type="scientific">Caenorhabditis angaria</name>
    <dbReference type="NCBI Taxonomy" id="860376"/>
    <lineage>
        <taxon>Eukaryota</taxon>
        <taxon>Metazoa</taxon>
        <taxon>Ecdysozoa</taxon>
        <taxon>Nematoda</taxon>
        <taxon>Chromadorea</taxon>
        <taxon>Rhabditida</taxon>
        <taxon>Rhabditina</taxon>
        <taxon>Rhabditomorpha</taxon>
        <taxon>Rhabditoidea</taxon>
        <taxon>Rhabditidae</taxon>
        <taxon>Peloderinae</taxon>
        <taxon>Caenorhabditis</taxon>
    </lineage>
</organism>
<protein>
    <recommendedName>
        <fullName evidence="4">CX domain-containing protein</fullName>
    </recommendedName>
</protein>
<keyword evidence="3" id="KW-1185">Reference proteome</keyword>
<comment type="caution">
    <text evidence="2">The sequence shown here is derived from an EMBL/GenBank/DDBJ whole genome shotgun (WGS) entry which is preliminary data.</text>
</comment>
<sequence>MLLKLAVLVMLFTTAELSRYKCPFRNELSRSGKGYCERKMDYIKYLDDHPEQHFSRPDVELERQLEISEYDKYHFCCYEQLCLEQCGIDITEVFTSKVGAMFPGYVGKIVESYPKFFAHINASEIDVLESGKASSLLIEKWLVMISKLGICVFVLVFFGAGAEIWCPFKSAFNRWNCERSSEDLRYFAEHPEQRVCRPDVDNYSDPHYDKNATAEEIDRALSYGSLCWGCCYEMMCLKECGINLQEEVDKSKFSELFPAHVGIIVENHPKFFVYINSSEIAVLESGNASDVLLEKWSVYIAHLNKELATNTSKQGF</sequence>
<evidence type="ECO:0000313" key="2">
    <source>
        <dbReference type="EMBL" id="CAI5456708.1"/>
    </source>
</evidence>
<proteinExistence type="predicted"/>
<feature type="signal peptide" evidence="1">
    <location>
        <begin position="1"/>
        <end position="17"/>
    </location>
</feature>
<evidence type="ECO:0008006" key="4">
    <source>
        <dbReference type="Google" id="ProtNLM"/>
    </source>
</evidence>
<reference evidence="2" key="1">
    <citation type="submission" date="2022-11" db="EMBL/GenBank/DDBJ databases">
        <authorList>
            <person name="Kikuchi T."/>
        </authorList>
    </citation>
    <scope>NUCLEOTIDE SEQUENCE</scope>
    <source>
        <strain evidence="2">PS1010</strain>
    </source>
</reference>
<accession>A0A9P1J4D3</accession>
<dbReference type="Proteomes" id="UP001152747">
    <property type="component" value="Unassembled WGS sequence"/>
</dbReference>
<gene>
    <name evidence="2" type="ORF">CAMP_LOCUS19345</name>
</gene>
<name>A0A9P1J4D3_9PELO</name>
<keyword evidence="1" id="KW-0732">Signal</keyword>
<feature type="chain" id="PRO_5040142958" description="CX domain-containing protein" evidence="1">
    <location>
        <begin position="18"/>
        <end position="316"/>
    </location>
</feature>